<protein>
    <recommendedName>
        <fullName evidence="4">DUF3667 domain-containing protein</fullName>
    </recommendedName>
</protein>
<proteinExistence type="predicted"/>
<comment type="caution">
    <text evidence="2">The sequence shown here is derived from an EMBL/GenBank/DDBJ whole genome shotgun (WGS) entry which is preliminary data.</text>
</comment>
<dbReference type="AlphaFoldDB" id="A0A098SEE8"/>
<feature type="transmembrane region" description="Helical" evidence="1">
    <location>
        <begin position="217"/>
        <end position="238"/>
    </location>
</feature>
<keyword evidence="1" id="KW-0812">Transmembrane</keyword>
<evidence type="ECO:0008006" key="4">
    <source>
        <dbReference type="Google" id="ProtNLM"/>
    </source>
</evidence>
<evidence type="ECO:0000313" key="3">
    <source>
        <dbReference type="Proteomes" id="UP000029736"/>
    </source>
</evidence>
<evidence type="ECO:0000256" key="1">
    <source>
        <dbReference type="SAM" id="Phobius"/>
    </source>
</evidence>
<sequence length="242" mass="27251">MTQTAKCKRCNHELSGEFCSACGHPNNLKRIDSRYLLSEISSVLNFDKGILYTVRELLLRPGESVRRYIREDRSKLMKPVIFVIVCSLLYTLAQQLLNFETDYAGANAKAAGESAVRNILVWMQKNYGYANIMMAFVIAFWVRLFFRKAGYNYFEVLILLFYVLGVGMLILAVFGIGESLVGLRLLSLGALIAYVYAGWAIARFYNKRKKINYLKGILAYTIGTVTSFAAAILIGMLIDAVT</sequence>
<organism evidence="2 3">
    <name type="scientific">Phaeodactylibacter xiamenensis</name>
    <dbReference type="NCBI Taxonomy" id="1524460"/>
    <lineage>
        <taxon>Bacteria</taxon>
        <taxon>Pseudomonadati</taxon>
        <taxon>Bacteroidota</taxon>
        <taxon>Saprospiria</taxon>
        <taxon>Saprospirales</taxon>
        <taxon>Haliscomenobacteraceae</taxon>
        <taxon>Phaeodactylibacter</taxon>
    </lineage>
</organism>
<dbReference type="Proteomes" id="UP000029736">
    <property type="component" value="Unassembled WGS sequence"/>
</dbReference>
<dbReference type="InterPro" id="IPR022134">
    <property type="entry name" value="DUF3667"/>
</dbReference>
<reference evidence="2 3" key="1">
    <citation type="journal article" date="2014" name="Int. J. Syst. Evol. Microbiol.">
        <title>Phaeodactylibacter xiamenensis gen. nov., sp. nov., a member of the family Saprospiraceae isolated from the marine alga Phaeodactylum tricornutum.</title>
        <authorList>
            <person name="Chen Z.Jr."/>
            <person name="Lei X."/>
            <person name="Lai Q."/>
            <person name="Li Y."/>
            <person name="Zhang B."/>
            <person name="Zhang J."/>
            <person name="Zhang H."/>
            <person name="Yang L."/>
            <person name="Zheng W."/>
            <person name="Tian Y."/>
            <person name="Yu Z."/>
            <person name="Xu H.Jr."/>
            <person name="Zheng T."/>
        </authorList>
    </citation>
    <scope>NUCLEOTIDE SEQUENCE [LARGE SCALE GENOMIC DNA]</scope>
    <source>
        <strain evidence="2 3">KD52</strain>
    </source>
</reference>
<accession>A0A098SEE8</accession>
<gene>
    <name evidence="2" type="ORF">IX84_03040</name>
</gene>
<evidence type="ECO:0000313" key="2">
    <source>
        <dbReference type="EMBL" id="KGE89317.1"/>
    </source>
</evidence>
<name>A0A098SEE8_9BACT</name>
<feature type="transmembrane region" description="Helical" evidence="1">
    <location>
        <begin position="76"/>
        <end position="93"/>
    </location>
</feature>
<dbReference type="Pfam" id="PF12412">
    <property type="entry name" value="DUF3667"/>
    <property type="match status" value="1"/>
</dbReference>
<feature type="transmembrane region" description="Helical" evidence="1">
    <location>
        <begin position="127"/>
        <end position="146"/>
    </location>
</feature>
<keyword evidence="1" id="KW-1133">Transmembrane helix</keyword>
<keyword evidence="3" id="KW-1185">Reference proteome</keyword>
<keyword evidence="1" id="KW-0472">Membrane</keyword>
<dbReference type="EMBL" id="JPOS01000010">
    <property type="protein sequence ID" value="KGE89317.1"/>
    <property type="molecule type" value="Genomic_DNA"/>
</dbReference>
<feature type="transmembrane region" description="Helical" evidence="1">
    <location>
        <begin position="153"/>
        <end position="177"/>
    </location>
</feature>
<feature type="transmembrane region" description="Helical" evidence="1">
    <location>
        <begin position="183"/>
        <end position="205"/>
    </location>
</feature>
<dbReference type="STRING" id="1524460.IX84_03040"/>